<feature type="transmembrane region" description="Helical" evidence="6">
    <location>
        <begin position="220"/>
        <end position="239"/>
    </location>
</feature>
<feature type="transmembrane region" description="Helical" evidence="6">
    <location>
        <begin position="109"/>
        <end position="127"/>
    </location>
</feature>
<dbReference type="Proteomes" id="UP000193623">
    <property type="component" value="Unassembled WGS sequence"/>
</dbReference>
<dbReference type="OrthoDB" id="7818056at2"/>
<comment type="similarity">
    <text evidence="2">Belongs to the drug/metabolite transporter (DMT) superfamily. 10 TMS drug/metabolite exporter (DME) (TC 2.A.7.3) family.</text>
</comment>
<dbReference type="AlphaFoldDB" id="A0A1Y5RTJ3"/>
<keyword evidence="5 6" id="KW-0472">Membrane</keyword>
<evidence type="ECO:0000259" key="7">
    <source>
        <dbReference type="Pfam" id="PF00892"/>
    </source>
</evidence>
<keyword evidence="4 6" id="KW-1133">Transmembrane helix</keyword>
<keyword evidence="9" id="KW-1185">Reference proteome</keyword>
<dbReference type="SUPFAM" id="SSF103481">
    <property type="entry name" value="Multidrug resistance efflux transporter EmrE"/>
    <property type="match status" value="2"/>
</dbReference>
<organism evidence="8 9">
    <name type="scientific">Pseudooctadecabacter jejudonensis</name>
    <dbReference type="NCBI Taxonomy" id="1391910"/>
    <lineage>
        <taxon>Bacteria</taxon>
        <taxon>Pseudomonadati</taxon>
        <taxon>Pseudomonadota</taxon>
        <taxon>Alphaproteobacteria</taxon>
        <taxon>Rhodobacterales</taxon>
        <taxon>Paracoccaceae</taxon>
        <taxon>Pseudooctadecabacter</taxon>
    </lineage>
</organism>
<feature type="transmembrane region" description="Helical" evidence="6">
    <location>
        <begin position="79"/>
        <end position="100"/>
    </location>
</feature>
<evidence type="ECO:0000313" key="8">
    <source>
        <dbReference type="EMBL" id="SLN22470.1"/>
    </source>
</evidence>
<feature type="transmembrane region" description="Helical" evidence="6">
    <location>
        <begin position="133"/>
        <end position="154"/>
    </location>
</feature>
<keyword evidence="3 6" id="KW-0812">Transmembrane</keyword>
<reference evidence="8 9" key="1">
    <citation type="submission" date="2017-03" db="EMBL/GenBank/DDBJ databases">
        <authorList>
            <person name="Afonso C.L."/>
            <person name="Miller P.J."/>
            <person name="Scott M.A."/>
            <person name="Spackman E."/>
            <person name="Goraichik I."/>
            <person name="Dimitrov K.M."/>
            <person name="Suarez D.L."/>
            <person name="Swayne D.E."/>
        </authorList>
    </citation>
    <scope>NUCLEOTIDE SEQUENCE [LARGE SCALE GENOMIC DNA]</scope>
    <source>
        <strain evidence="8 9">CECT 8397</strain>
    </source>
</reference>
<evidence type="ECO:0000313" key="9">
    <source>
        <dbReference type="Proteomes" id="UP000193623"/>
    </source>
</evidence>
<feature type="transmembrane region" description="Helical" evidence="6">
    <location>
        <begin position="245"/>
        <end position="264"/>
    </location>
</feature>
<dbReference type="EMBL" id="FWFT01000001">
    <property type="protein sequence ID" value="SLN22470.1"/>
    <property type="molecule type" value="Genomic_DNA"/>
</dbReference>
<evidence type="ECO:0000256" key="6">
    <source>
        <dbReference type="SAM" id="Phobius"/>
    </source>
</evidence>
<sequence>MTCIVIGDTAGKILTQQGVSPLFVAWTRFALAGLVLLPFMGLQADDLRAVRDPLVWLRALLIAGGIVCILTSLRTEPVANAFGAMFINPIVAFGLAAVFLKERVTVTRSVLLIAGFIGVLLVVKPGFGFTPGLGFALSAGLLYGAFLTTTRAVAQKYRPRLLLISQLLIGSVLLAPMGLSVLPTAISLPMFGFILLSALASAAGNLLVVMASKTSPNTTIAPLIYLQLISATAIGYMVFGDWPDPISFLGLSVIFAAGMSSLALSRR</sequence>
<dbReference type="InterPro" id="IPR000620">
    <property type="entry name" value="EamA_dom"/>
</dbReference>
<dbReference type="InterPro" id="IPR037185">
    <property type="entry name" value="EmrE-like"/>
</dbReference>
<evidence type="ECO:0000256" key="5">
    <source>
        <dbReference type="ARBA" id="ARBA00023136"/>
    </source>
</evidence>
<evidence type="ECO:0000256" key="4">
    <source>
        <dbReference type="ARBA" id="ARBA00022989"/>
    </source>
</evidence>
<protein>
    <submittedName>
        <fullName evidence="8">EamA-like transporter family protein</fullName>
    </submittedName>
</protein>
<name>A0A1Y5RTJ3_9RHOB</name>
<comment type="subcellular location">
    <subcellularLocation>
        <location evidence="1">Membrane</location>
        <topology evidence="1">Multi-pass membrane protein</topology>
    </subcellularLocation>
</comment>
<dbReference type="Pfam" id="PF00892">
    <property type="entry name" value="EamA"/>
    <property type="match status" value="2"/>
</dbReference>
<feature type="transmembrane region" description="Helical" evidence="6">
    <location>
        <begin position="188"/>
        <end position="208"/>
    </location>
</feature>
<feature type="transmembrane region" description="Helical" evidence="6">
    <location>
        <begin position="54"/>
        <end position="73"/>
    </location>
</feature>
<dbReference type="PANTHER" id="PTHR22911:SF6">
    <property type="entry name" value="SOLUTE CARRIER FAMILY 35 MEMBER G1"/>
    <property type="match status" value="1"/>
</dbReference>
<feature type="transmembrane region" description="Helical" evidence="6">
    <location>
        <begin position="161"/>
        <end position="182"/>
    </location>
</feature>
<dbReference type="GO" id="GO:0016020">
    <property type="term" value="C:membrane"/>
    <property type="evidence" value="ECO:0007669"/>
    <property type="project" value="UniProtKB-SubCell"/>
</dbReference>
<dbReference type="PANTHER" id="PTHR22911">
    <property type="entry name" value="ACYL-MALONYL CONDENSING ENZYME-RELATED"/>
    <property type="match status" value="1"/>
</dbReference>
<evidence type="ECO:0000256" key="2">
    <source>
        <dbReference type="ARBA" id="ARBA00009853"/>
    </source>
</evidence>
<proteinExistence type="inferred from homology"/>
<evidence type="ECO:0000256" key="3">
    <source>
        <dbReference type="ARBA" id="ARBA00022692"/>
    </source>
</evidence>
<feature type="transmembrane region" description="Helical" evidence="6">
    <location>
        <begin position="23"/>
        <end position="42"/>
    </location>
</feature>
<evidence type="ECO:0000256" key="1">
    <source>
        <dbReference type="ARBA" id="ARBA00004141"/>
    </source>
</evidence>
<feature type="domain" description="EamA" evidence="7">
    <location>
        <begin position="131"/>
        <end position="257"/>
    </location>
</feature>
<accession>A0A1Y5RTJ3</accession>
<gene>
    <name evidence="8" type="ORF">PSJ8397_00910</name>
</gene>
<feature type="domain" description="EamA" evidence="7">
    <location>
        <begin position="4"/>
        <end position="123"/>
    </location>
</feature>